<dbReference type="InterPro" id="IPR037049">
    <property type="entry name" value="DUF1214_C_sf"/>
</dbReference>
<name>A0A4P7UGQ5_DESDE</name>
<dbReference type="EMBL" id="CP036295">
    <property type="protein sequence ID" value="QCC85009.1"/>
    <property type="molecule type" value="Genomic_DNA"/>
</dbReference>
<accession>A0A4P7UGQ5</accession>
<sequence length="483" mass="52592">MNKFFSAAFAARFWAAFFLALALQSPAMAADAPQAKPFPDAATVENIAAQGYVYGLPIVMHYAVTYEYSVDTHSPQYKAPFNAIHNVAQVFTYKDTVVITPNSDTPYSFACLDLRAEPVVISVPATTDGRYFSVQLVDANTFNFGYIGSRTTGNGGGSYLVAGPGWKGATPAGMRVFRSDAQFALALFRTQLFNPADIDNVKKFQAGYAVQPLSAFLGQKPPKALPMPAFPNIGQDFQKPEFFDYLAFALQFAPAGPEETAIRAQLASIGVVAGKHFAFDALPKDSQAALLRGIKKGEAMVDAAVNRPGIRVNGWKMSSPFGNREFFNGNWIMRAGGASAGIYGNDAGEAVYPMTKTLADGTALDGSKHKYRLTIPAGQYPPAKAFWSVTMYDGKTQLLIKNPIDRYLINSPMLPNMRKNADGSLTILIQRDSPGKEFESNWLPAPDGPIFLVMRLYWPQTEGLSVLPLGKGTWQPPRVELND</sequence>
<dbReference type="Gene3D" id="1.10.3360.10">
    <property type="entry name" value="VPA0735-like domain"/>
    <property type="match status" value="1"/>
</dbReference>
<dbReference type="Gene3D" id="2.60.120.600">
    <property type="entry name" value="Domain of unknown function DUF1214, C-terminal domain"/>
    <property type="match status" value="1"/>
</dbReference>
<feature type="domain" description="DUF1254" evidence="3">
    <location>
        <begin position="81"/>
        <end position="212"/>
    </location>
</feature>
<dbReference type="PANTHER" id="PTHR36509:SF2">
    <property type="entry name" value="BLL3101 PROTEIN"/>
    <property type="match status" value="1"/>
</dbReference>
<dbReference type="AlphaFoldDB" id="A0A4P7UGQ5"/>
<dbReference type="InterPro" id="IPR010679">
    <property type="entry name" value="DUF1254"/>
</dbReference>
<dbReference type="Gene3D" id="2.60.40.1610">
    <property type="entry name" value="Domain of unknown function DUF1254"/>
    <property type="match status" value="1"/>
</dbReference>
<evidence type="ECO:0000313" key="4">
    <source>
        <dbReference type="EMBL" id="QCC85009.1"/>
    </source>
</evidence>
<dbReference type="RefSeq" id="WP_136399214.1">
    <property type="nucleotide sequence ID" value="NZ_CP036295.1"/>
</dbReference>
<evidence type="ECO:0000259" key="2">
    <source>
        <dbReference type="Pfam" id="PF06742"/>
    </source>
</evidence>
<proteinExistence type="predicted"/>
<dbReference type="SUPFAM" id="SSF160935">
    <property type="entry name" value="VPA0735-like"/>
    <property type="match status" value="1"/>
</dbReference>
<keyword evidence="1" id="KW-0732">Signal</keyword>
<dbReference type="Proteomes" id="UP000297065">
    <property type="component" value="Chromosome"/>
</dbReference>
<dbReference type="Pfam" id="PF06863">
    <property type="entry name" value="DUF1254"/>
    <property type="match status" value="1"/>
</dbReference>
<evidence type="ECO:0000259" key="3">
    <source>
        <dbReference type="Pfam" id="PF06863"/>
    </source>
</evidence>
<feature type="domain" description="DUF1214" evidence="2">
    <location>
        <begin position="349"/>
        <end position="460"/>
    </location>
</feature>
<feature type="signal peptide" evidence="1">
    <location>
        <begin position="1"/>
        <end position="29"/>
    </location>
</feature>
<feature type="chain" id="PRO_5020376912" evidence="1">
    <location>
        <begin position="30"/>
        <end position="483"/>
    </location>
</feature>
<dbReference type="InterPro" id="IPR037050">
    <property type="entry name" value="DUF1254_sf"/>
</dbReference>
<reference evidence="4 5" key="1">
    <citation type="submission" date="2019-02" db="EMBL/GenBank/DDBJ databases">
        <title>Complete Genome Sequence of Desulfovibrio desulfuricans IC1, a Sulfonate Utilizing Anaerobe.</title>
        <authorList>
            <person name="Day L.A."/>
            <person name="De Leon K.B."/>
            <person name="Wall J.D."/>
        </authorList>
    </citation>
    <scope>NUCLEOTIDE SEQUENCE [LARGE SCALE GENOMIC DNA]</scope>
    <source>
        <strain evidence="4 5">IC1</strain>
    </source>
</reference>
<evidence type="ECO:0000313" key="5">
    <source>
        <dbReference type="Proteomes" id="UP000297065"/>
    </source>
</evidence>
<gene>
    <name evidence="4" type="ORF">DDIC_03755</name>
</gene>
<evidence type="ECO:0000256" key="1">
    <source>
        <dbReference type="SAM" id="SignalP"/>
    </source>
</evidence>
<protein>
    <submittedName>
        <fullName evidence="4">DUF1254 domain-containing protein</fullName>
    </submittedName>
</protein>
<dbReference type="Pfam" id="PF06742">
    <property type="entry name" value="DUF1214"/>
    <property type="match status" value="1"/>
</dbReference>
<dbReference type="OrthoDB" id="547269at2"/>
<dbReference type="InterPro" id="IPR010621">
    <property type="entry name" value="DUF1214"/>
</dbReference>
<organism evidence="4 5">
    <name type="scientific">Desulfovibrio desulfuricans</name>
    <dbReference type="NCBI Taxonomy" id="876"/>
    <lineage>
        <taxon>Bacteria</taxon>
        <taxon>Pseudomonadati</taxon>
        <taxon>Thermodesulfobacteriota</taxon>
        <taxon>Desulfovibrionia</taxon>
        <taxon>Desulfovibrionales</taxon>
        <taxon>Desulfovibrionaceae</taxon>
        <taxon>Desulfovibrio</taxon>
    </lineage>
</organism>
<dbReference type="PANTHER" id="PTHR36509">
    <property type="entry name" value="BLL3101 PROTEIN"/>
    <property type="match status" value="1"/>
</dbReference>